<organism evidence="2 3">
    <name type="scientific">Piloderma croceum (strain F 1598)</name>
    <dbReference type="NCBI Taxonomy" id="765440"/>
    <lineage>
        <taxon>Eukaryota</taxon>
        <taxon>Fungi</taxon>
        <taxon>Dikarya</taxon>
        <taxon>Basidiomycota</taxon>
        <taxon>Agaricomycotina</taxon>
        <taxon>Agaricomycetes</taxon>
        <taxon>Agaricomycetidae</taxon>
        <taxon>Atheliales</taxon>
        <taxon>Atheliaceae</taxon>
        <taxon>Piloderma</taxon>
    </lineage>
</organism>
<feature type="region of interest" description="Disordered" evidence="1">
    <location>
        <begin position="33"/>
        <end position="59"/>
    </location>
</feature>
<proteinExistence type="predicted"/>
<sequence length="59" mass="6652">MYVECLWETRCGIISVEEGQSPKPGQTALNVKALPGLNEPPKRLPTNNPRHLNRKHANF</sequence>
<dbReference type="Proteomes" id="UP000054166">
    <property type="component" value="Unassembled WGS sequence"/>
</dbReference>
<reference evidence="2 3" key="1">
    <citation type="submission" date="2014-04" db="EMBL/GenBank/DDBJ databases">
        <authorList>
            <consortium name="DOE Joint Genome Institute"/>
            <person name="Kuo A."/>
            <person name="Tarkka M."/>
            <person name="Buscot F."/>
            <person name="Kohler A."/>
            <person name="Nagy L.G."/>
            <person name="Floudas D."/>
            <person name="Copeland A."/>
            <person name="Barry K.W."/>
            <person name="Cichocki N."/>
            <person name="Veneault-Fourrey C."/>
            <person name="LaButti K."/>
            <person name="Lindquist E.A."/>
            <person name="Lipzen A."/>
            <person name="Lundell T."/>
            <person name="Morin E."/>
            <person name="Murat C."/>
            <person name="Sun H."/>
            <person name="Tunlid A."/>
            <person name="Henrissat B."/>
            <person name="Grigoriev I.V."/>
            <person name="Hibbett D.S."/>
            <person name="Martin F."/>
            <person name="Nordberg H.P."/>
            <person name="Cantor M.N."/>
            <person name="Hua S.X."/>
        </authorList>
    </citation>
    <scope>NUCLEOTIDE SEQUENCE [LARGE SCALE GENOMIC DNA]</scope>
    <source>
        <strain evidence="2 3">F 1598</strain>
    </source>
</reference>
<gene>
    <name evidence="2" type="ORF">PILCRDRAFT_818640</name>
</gene>
<keyword evidence="3" id="KW-1185">Reference proteome</keyword>
<evidence type="ECO:0000313" key="2">
    <source>
        <dbReference type="EMBL" id="KIM84301.1"/>
    </source>
</evidence>
<name>A0A0C3G0T7_PILCF</name>
<accession>A0A0C3G0T7</accession>
<dbReference type="EMBL" id="KN832988">
    <property type="protein sequence ID" value="KIM84301.1"/>
    <property type="molecule type" value="Genomic_DNA"/>
</dbReference>
<dbReference type="InParanoid" id="A0A0C3G0T7"/>
<protein>
    <submittedName>
        <fullName evidence="2">Uncharacterized protein</fullName>
    </submittedName>
</protein>
<dbReference type="AlphaFoldDB" id="A0A0C3G0T7"/>
<evidence type="ECO:0000313" key="3">
    <source>
        <dbReference type="Proteomes" id="UP000054166"/>
    </source>
</evidence>
<evidence type="ECO:0000256" key="1">
    <source>
        <dbReference type="SAM" id="MobiDB-lite"/>
    </source>
</evidence>
<dbReference type="HOGENOM" id="CLU_2961641_0_0_1"/>
<reference evidence="3" key="2">
    <citation type="submission" date="2015-01" db="EMBL/GenBank/DDBJ databases">
        <title>Evolutionary Origins and Diversification of the Mycorrhizal Mutualists.</title>
        <authorList>
            <consortium name="DOE Joint Genome Institute"/>
            <consortium name="Mycorrhizal Genomics Consortium"/>
            <person name="Kohler A."/>
            <person name="Kuo A."/>
            <person name="Nagy L.G."/>
            <person name="Floudas D."/>
            <person name="Copeland A."/>
            <person name="Barry K.W."/>
            <person name="Cichocki N."/>
            <person name="Veneault-Fourrey C."/>
            <person name="LaButti K."/>
            <person name="Lindquist E.A."/>
            <person name="Lipzen A."/>
            <person name="Lundell T."/>
            <person name="Morin E."/>
            <person name="Murat C."/>
            <person name="Riley R."/>
            <person name="Ohm R."/>
            <person name="Sun H."/>
            <person name="Tunlid A."/>
            <person name="Henrissat B."/>
            <person name="Grigoriev I.V."/>
            <person name="Hibbett D.S."/>
            <person name="Martin F."/>
        </authorList>
    </citation>
    <scope>NUCLEOTIDE SEQUENCE [LARGE SCALE GENOMIC DNA]</scope>
    <source>
        <strain evidence="3">F 1598</strain>
    </source>
</reference>